<name>A0AAV8UZS1_9RHOD</name>
<dbReference type="AlphaFoldDB" id="A0AAV8UZS1"/>
<proteinExistence type="predicted"/>
<dbReference type="Proteomes" id="UP001157974">
    <property type="component" value="Unassembled WGS sequence"/>
</dbReference>
<organism evidence="2 3">
    <name type="scientific">Rhodosorus marinus</name>
    <dbReference type="NCBI Taxonomy" id="101924"/>
    <lineage>
        <taxon>Eukaryota</taxon>
        <taxon>Rhodophyta</taxon>
        <taxon>Stylonematophyceae</taxon>
        <taxon>Stylonematales</taxon>
        <taxon>Stylonemataceae</taxon>
        <taxon>Rhodosorus</taxon>
    </lineage>
</organism>
<evidence type="ECO:0000313" key="3">
    <source>
        <dbReference type="Proteomes" id="UP001157974"/>
    </source>
</evidence>
<dbReference type="EMBL" id="JAMWBK010000002">
    <property type="protein sequence ID" value="KAJ8907690.1"/>
    <property type="molecule type" value="Genomic_DNA"/>
</dbReference>
<keyword evidence="1" id="KW-0175">Coiled coil</keyword>
<evidence type="ECO:0000313" key="2">
    <source>
        <dbReference type="EMBL" id="KAJ8907690.1"/>
    </source>
</evidence>
<accession>A0AAV8UZS1</accession>
<comment type="caution">
    <text evidence="2">The sequence shown here is derived from an EMBL/GenBank/DDBJ whole genome shotgun (WGS) entry which is preliminary data.</text>
</comment>
<feature type="coiled-coil region" evidence="1">
    <location>
        <begin position="107"/>
        <end position="134"/>
    </location>
</feature>
<keyword evidence="3" id="KW-1185">Reference proteome</keyword>
<reference evidence="2 3" key="1">
    <citation type="journal article" date="2023" name="Nat. Commun.">
        <title>Origin of minicircular mitochondrial genomes in red algae.</title>
        <authorList>
            <person name="Lee Y."/>
            <person name="Cho C.H."/>
            <person name="Lee Y.M."/>
            <person name="Park S.I."/>
            <person name="Yang J.H."/>
            <person name="West J.A."/>
            <person name="Bhattacharya D."/>
            <person name="Yoon H.S."/>
        </authorList>
    </citation>
    <scope>NUCLEOTIDE SEQUENCE [LARGE SCALE GENOMIC DNA]</scope>
    <source>
        <strain evidence="2 3">CCMP1338</strain>
        <tissue evidence="2">Whole cell</tissue>
    </source>
</reference>
<sequence>MGGLELGFLNSAGFRKGVHGKIDVCTESLRRVPWDSRPKFVRVVRMRAMNDDLGFTDVKSSKDTKRPKKQIFEGPEAVLGLVIASVAVLVDILKSIVLVFTGPISTNARLSQRVRVLEKESSNLKADKVTLEEDLGTLLEVESALQVAEVTKARISEQSQSLRGDVEERDNIIKSLSEEKGKLTEQIRSFNKKSKVMADRRQEFENQKASMELEMQRLLAKTGELESKLRLLEQENANLRREHLKVAGLQAKITDLESTLLGMKKNIAGLSYDNDTLLRQLSAKNLEYAKLEGKYTGVKGDVNAKKDEVSSIQTMLELQVKGNDKLREENTRMLQKMEAAQSVKSQLEQDLQKTAAEKERVISELRQQERAKGVLQEQMSKMNKQDQQGREALEEELKSKIKTVDEEKLALEERIKEAEGARDALQKEWEYKLVQKALQVRDLEKRNREIEKALAEAREMGMAWENYNSDLEAQYKELEVKYNEVEGFAEQQREETARAREEVKLGKDRAQKLEENLMAASKEVEDLRARTALLEDEREQDLESLKSEKEMLEQTSLKHFYL</sequence>
<gene>
    <name evidence="2" type="ORF">NDN08_007797</name>
</gene>
<feature type="coiled-coil region" evidence="1">
    <location>
        <begin position="173"/>
        <end position="294"/>
    </location>
</feature>
<feature type="coiled-coil region" evidence="1">
    <location>
        <begin position="323"/>
        <end position="555"/>
    </location>
</feature>
<evidence type="ECO:0000256" key="1">
    <source>
        <dbReference type="SAM" id="Coils"/>
    </source>
</evidence>
<protein>
    <submittedName>
        <fullName evidence="2">Uncharacterized protein</fullName>
    </submittedName>
</protein>